<evidence type="ECO:0000313" key="3">
    <source>
        <dbReference type="EMBL" id="KAG8236086.1"/>
    </source>
</evidence>
<evidence type="ECO:0000259" key="2">
    <source>
        <dbReference type="Pfam" id="PF17921"/>
    </source>
</evidence>
<dbReference type="AlphaFoldDB" id="A0A8K0KIX1"/>
<reference evidence="3" key="1">
    <citation type="submission" date="2013-04" db="EMBL/GenBank/DDBJ databases">
        <authorList>
            <person name="Qu J."/>
            <person name="Murali S.C."/>
            <person name="Bandaranaike D."/>
            <person name="Bellair M."/>
            <person name="Blankenburg K."/>
            <person name="Chao H."/>
            <person name="Dinh H."/>
            <person name="Doddapaneni H."/>
            <person name="Downs B."/>
            <person name="Dugan-Rocha S."/>
            <person name="Elkadiri S."/>
            <person name="Gnanaolivu R.D."/>
            <person name="Hernandez B."/>
            <person name="Javaid M."/>
            <person name="Jayaseelan J.C."/>
            <person name="Lee S."/>
            <person name="Li M."/>
            <person name="Ming W."/>
            <person name="Munidasa M."/>
            <person name="Muniz J."/>
            <person name="Nguyen L."/>
            <person name="Ongeri F."/>
            <person name="Osuji N."/>
            <person name="Pu L.-L."/>
            <person name="Puazo M."/>
            <person name="Qu C."/>
            <person name="Quiroz J."/>
            <person name="Raj R."/>
            <person name="Weissenberger G."/>
            <person name="Xin Y."/>
            <person name="Zou X."/>
            <person name="Han Y."/>
            <person name="Richards S."/>
            <person name="Worley K."/>
            <person name="Muzny D."/>
            <person name="Gibbs R."/>
        </authorList>
    </citation>
    <scope>NUCLEOTIDE SEQUENCE</scope>
    <source>
        <strain evidence="3">Sampled in the wild</strain>
    </source>
</reference>
<dbReference type="InterPro" id="IPR041588">
    <property type="entry name" value="Integrase_H2C2"/>
</dbReference>
<dbReference type="EMBL" id="KZ308987">
    <property type="protein sequence ID" value="KAG8236086.1"/>
    <property type="molecule type" value="Genomic_DNA"/>
</dbReference>
<dbReference type="OrthoDB" id="6759762at2759"/>
<keyword evidence="4" id="KW-1185">Reference proteome</keyword>
<sequence>MQFSQIYQTQMTNHCKKSSKNLQEFEADFARLIRLTYPSAPEYMIECLAVQMLVSGLCDRELQRSLRLAPLKTMKDTLTINLEHKGVMEAFRSHAWAQVRTEEVDLDKLVEKAIQQVMEVLSKKKQVVHYWNCGGHQSDEDHRTPRNFEGSEEDWANQRTEKEKWQLRTAAGEKAALQREAMVCMTLGRVNFDHPVIVAKIEDVYQASILVSPNQKQEASKLITRYQEIFKNENGMPGKTKFVTHKINTEKGSASRMARGFTRLPQTQELLDAMGLVSGGGWHSKMRTGEPGWNGAEAAAGCSFEQDPGSIMASGRHLGFKKTLQKVHKLFYWANCSEDVKDCCRKCATCFTSNKPKKRPKAPMRQYNIGSPFQRIAMNIAGPFQGTRQGNKYILVTMDYLTKY</sequence>
<gene>
    <name evidence="3" type="ORF">J437_LFUL015430</name>
</gene>
<protein>
    <recommendedName>
        <fullName evidence="2">Integrase zinc-binding domain-containing protein</fullName>
    </recommendedName>
</protein>
<proteinExistence type="predicted"/>
<name>A0A8K0KIX1_LADFU</name>
<dbReference type="Pfam" id="PF17921">
    <property type="entry name" value="Integrase_H2C2"/>
    <property type="match status" value="1"/>
</dbReference>
<feature type="region of interest" description="Disordered" evidence="1">
    <location>
        <begin position="138"/>
        <end position="160"/>
    </location>
</feature>
<dbReference type="PANTHER" id="PTHR47266">
    <property type="entry name" value="ENDONUCLEASE-RELATED"/>
    <property type="match status" value="1"/>
</dbReference>
<dbReference type="Proteomes" id="UP000792457">
    <property type="component" value="Unassembled WGS sequence"/>
</dbReference>
<accession>A0A8K0KIX1</accession>
<dbReference type="Gene3D" id="1.10.340.70">
    <property type="match status" value="1"/>
</dbReference>
<evidence type="ECO:0000313" key="4">
    <source>
        <dbReference type="Proteomes" id="UP000792457"/>
    </source>
</evidence>
<comment type="caution">
    <text evidence="3">The sequence shown here is derived from an EMBL/GenBank/DDBJ whole genome shotgun (WGS) entry which is preliminary data.</text>
</comment>
<dbReference type="InterPro" id="IPR052160">
    <property type="entry name" value="Gypsy_RT_Integrase-like"/>
</dbReference>
<evidence type="ECO:0000256" key="1">
    <source>
        <dbReference type="SAM" id="MobiDB-lite"/>
    </source>
</evidence>
<feature type="domain" description="Integrase zinc-binding" evidence="2">
    <location>
        <begin position="315"/>
        <end position="355"/>
    </location>
</feature>
<reference evidence="3" key="2">
    <citation type="submission" date="2017-10" db="EMBL/GenBank/DDBJ databases">
        <title>Ladona fulva Genome sequencing and assembly.</title>
        <authorList>
            <person name="Murali S."/>
            <person name="Richards S."/>
            <person name="Bandaranaike D."/>
            <person name="Bellair M."/>
            <person name="Blankenburg K."/>
            <person name="Chao H."/>
            <person name="Dinh H."/>
            <person name="Doddapaneni H."/>
            <person name="Dugan-Rocha S."/>
            <person name="Elkadiri S."/>
            <person name="Gnanaolivu R."/>
            <person name="Hernandez B."/>
            <person name="Skinner E."/>
            <person name="Javaid M."/>
            <person name="Lee S."/>
            <person name="Li M."/>
            <person name="Ming W."/>
            <person name="Munidasa M."/>
            <person name="Muniz J."/>
            <person name="Nguyen L."/>
            <person name="Hughes D."/>
            <person name="Osuji N."/>
            <person name="Pu L.-L."/>
            <person name="Puazo M."/>
            <person name="Qu C."/>
            <person name="Quiroz J."/>
            <person name="Raj R."/>
            <person name="Weissenberger G."/>
            <person name="Xin Y."/>
            <person name="Zou X."/>
            <person name="Han Y."/>
            <person name="Worley K."/>
            <person name="Muzny D."/>
            <person name="Gibbs R."/>
        </authorList>
    </citation>
    <scope>NUCLEOTIDE SEQUENCE</scope>
    <source>
        <strain evidence="3">Sampled in the wild</strain>
    </source>
</reference>
<organism evidence="3 4">
    <name type="scientific">Ladona fulva</name>
    <name type="common">Scarce chaser dragonfly</name>
    <name type="synonym">Libellula fulva</name>
    <dbReference type="NCBI Taxonomy" id="123851"/>
    <lineage>
        <taxon>Eukaryota</taxon>
        <taxon>Metazoa</taxon>
        <taxon>Ecdysozoa</taxon>
        <taxon>Arthropoda</taxon>
        <taxon>Hexapoda</taxon>
        <taxon>Insecta</taxon>
        <taxon>Pterygota</taxon>
        <taxon>Palaeoptera</taxon>
        <taxon>Odonata</taxon>
        <taxon>Epiprocta</taxon>
        <taxon>Anisoptera</taxon>
        <taxon>Libelluloidea</taxon>
        <taxon>Libellulidae</taxon>
        <taxon>Ladona</taxon>
    </lineage>
</organism>